<dbReference type="AlphaFoldDB" id="A0A6J6PX03"/>
<reference evidence="4" key="1">
    <citation type="submission" date="2020-05" db="EMBL/GenBank/DDBJ databases">
        <authorList>
            <person name="Chiriac C."/>
            <person name="Salcher M."/>
            <person name="Ghai R."/>
            <person name="Kavagutti S V."/>
        </authorList>
    </citation>
    <scope>NUCLEOTIDE SEQUENCE</scope>
</reference>
<gene>
    <name evidence="4" type="ORF">UFOPK2648_00479</name>
    <name evidence="5" type="ORF">UFOPK3037_01575</name>
    <name evidence="6" type="ORF">UFOPK3278_00525</name>
    <name evidence="2" type="ORF">UFOPK3406_01383</name>
    <name evidence="3" type="ORF">UFOPK3925_01471</name>
    <name evidence="7" type="ORF">UFOPK4097_01032</name>
    <name evidence="8" type="ORF">UFOPK4301_00887</name>
</gene>
<keyword evidence="1" id="KW-0472">Membrane</keyword>
<dbReference type="EMBL" id="CAESAI010000057">
    <property type="protein sequence ID" value="CAB4344547.1"/>
    <property type="molecule type" value="Genomic_DNA"/>
</dbReference>
<dbReference type="EMBL" id="CAFBIX010000013">
    <property type="protein sequence ID" value="CAB4847146.1"/>
    <property type="molecule type" value="Genomic_DNA"/>
</dbReference>
<accession>A0A6J6PX03</accession>
<sequence length="119" mass="12456">MSTLALWSVIDVTALIAGLAVYLFIVGRQLTTVAGKLEEAADLVWEIKKDAEVIHSGLTQINQTGGIVAGALPLLYGMAEGIVTGATYVPEAPGTERPAAKPAMGVRRSRQMHGVGVDI</sequence>
<protein>
    <submittedName>
        <fullName evidence="4">Unannotated protein</fullName>
    </submittedName>
</protein>
<evidence type="ECO:0000313" key="3">
    <source>
        <dbReference type="EMBL" id="CAB4345000.1"/>
    </source>
</evidence>
<evidence type="ECO:0000313" key="5">
    <source>
        <dbReference type="EMBL" id="CAB4814622.1"/>
    </source>
</evidence>
<evidence type="ECO:0000313" key="2">
    <source>
        <dbReference type="EMBL" id="CAB4344547.1"/>
    </source>
</evidence>
<keyword evidence="1" id="KW-1133">Transmembrane helix</keyword>
<dbReference type="EMBL" id="CAEZYC010000017">
    <property type="protein sequence ID" value="CAB4704001.1"/>
    <property type="molecule type" value="Genomic_DNA"/>
</dbReference>
<evidence type="ECO:0000313" key="6">
    <source>
        <dbReference type="EMBL" id="CAB4847146.1"/>
    </source>
</evidence>
<dbReference type="EMBL" id="CAFBQG010000107">
    <property type="protein sequence ID" value="CAB5050258.1"/>
    <property type="molecule type" value="Genomic_DNA"/>
</dbReference>
<organism evidence="4">
    <name type="scientific">freshwater metagenome</name>
    <dbReference type="NCBI Taxonomy" id="449393"/>
    <lineage>
        <taxon>unclassified sequences</taxon>
        <taxon>metagenomes</taxon>
        <taxon>ecological metagenomes</taxon>
    </lineage>
</organism>
<dbReference type="EMBL" id="CAFBPK010000016">
    <property type="protein sequence ID" value="CAB5022704.1"/>
    <property type="molecule type" value="Genomic_DNA"/>
</dbReference>
<feature type="transmembrane region" description="Helical" evidence="1">
    <location>
        <begin position="6"/>
        <end position="26"/>
    </location>
</feature>
<proteinExistence type="predicted"/>
<evidence type="ECO:0000313" key="7">
    <source>
        <dbReference type="EMBL" id="CAB5022704.1"/>
    </source>
</evidence>
<keyword evidence="1" id="KW-0812">Transmembrane</keyword>
<dbReference type="EMBL" id="CAFAAO010000030">
    <property type="protein sequence ID" value="CAB4814622.1"/>
    <property type="molecule type" value="Genomic_DNA"/>
</dbReference>
<evidence type="ECO:0000313" key="4">
    <source>
        <dbReference type="EMBL" id="CAB4704001.1"/>
    </source>
</evidence>
<name>A0A6J6PX03_9ZZZZ</name>
<evidence type="ECO:0000313" key="8">
    <source>
        <dbReference type="EMBL" id="CAB5050258.1"/>
    </source>
</evidence>
<dbReference type="EMBL" id="CAESAD010000016">
    <property type="protein sequence ID" value="CAB4345000.1"/>
    <property type="molecule type" value="Genomic_DNA"/>
</dbReference>
<evidence type="ECO:0000256" key="1">
    <source>
        <dbReference type="SAM" id="Phobius"/>
    </source>
</evidence>